<evidence type="ECO:0000313" key="4">
    <source>
        <dbReference type="EMBL" id="MBF6357376.1"/>
    </source>
</evidence>
<feature type="domain" description="LytR/CpsA/Psr regulator C-terminal" evidence="3">
    <location>
        <begin position="106"/>
        <end position="193"/>
    </location>
</feature>
<accession>A0ABS0DG13</accession>
<organism evidence="4 5">
    <name type="scientific">Nocardia higoensis</name>
    <dbReference type="NCBI Taxonomy" id="228599"/>
    <lineage>
        <taxon>Bacteria</taxon>
        <taxon>Bacillati</taxon>
        <taxon>Actinomycetota</taxon>
        <taxon>Actinomycetes</taxon>
        <taxon>Mycobacteriales</taxon>
        <taxon>Nocardiaceae</taxon>
        <taxon>Nocardia</taxon>
    </lineage>
</organism>
<evidence type="ECO:0000256" key="1">
    <source>
        <dbReference type="SAM" id="MobiDB-lite"/>
    </source>
</evidence>
<dbReference type="Proteomes" id="UP000707731">
    <property type="component" value="Unassembled WGS sequence"/>
</dbReference>
<keyword evidence="2" id="KW-0472">Membrane</keyword>
<feature type="transmembrane region" description="Helical" evidence="2">
    <location>
        <begin position="12"/>
        <end position="33"/>
    </location>
</feature>
<feature type="compositionally biased region" description="Low complexity" evidence="1">
    <location>
        <begin position="34"/>
        <end position="91"/>
    </location>
</feature>
<sequence>MSYPNPTSGGPPLRALAMVLIALAIVFAGLGAMSMSSSDSDGEESAAPATSAESSAPATAAPRTTAAPATEGTSPTATTVVSSTTAVPETPLAAPPASPAPSIDRSVPVQVLNNSLVVGLAGRTAEQLTAAGWTNVRADNYAADTIAETTVYYGNSPGEKAAAEAVAAELGAAVAPKPPGLGNGAAGVVVILTGS</sequence>
<dbReference type="RefSeq" id="WP_195004222.1">
    <property type="nucleotide sequence ID" value="NZ_JADLQN010000005.1"/>
</dbReference>
<comment type="caution">
    <text evidence="4">The sequence shown here is derived from an EMBL/GenBank/DDBJ whole genome shotgun (WGS) entry which is preliminary data.</text>
</comment>
<dbReference type="EMBL" id="JADLQN010000005">
    <property type="protein sequence ID" value="MBF6357376.1"/>
    <property type="molecule type" value="Genomic_DNA"/>
</dbReference>
<dbReference type="Pfam" id="PF13399">
    <property type="entry name" value="LytR_C"/>
    <property type="match status" value="1"/>
</dbReference>
<proteinExistence type="predicted"/>
<reference evidence="4 5" key="1">
    <citation type="submission" date="2020-10" db="EMBL/GenBank/DDBJ databases">
        <title>Identification of Nocardia species via Next-generation sequencing and recognition of intraspecies genetic diversity.</title>
        <authorList>
            <person name="Li P."/>
            <person name="Li P."/>
            <person name="Lu B."/>
        </authorList>
    </citation>
    <scope>NUCLEOTIDE SEQUENCE [LARGE SCALE GENOMIC DNA]</scope>
    <source>
        <strain evidence="4 5">BJ06-0143</strain>
    </source>
</reference>
<keyword evidence="5" id="KW-1185">Reference proteome</keyword>
<gene>
    <name evidence="4" type="ORF">IU449_22985</name>
</gene>
<dbReference type="Gene3D" id="3.30.70.2390">
    <property type="match status" value="1"/>
</dbReference>
<keyword evidence="2" id="KW-0812">Transmembrane</keyword>
<dbReference type="InterPro" id="IPR027381">
    <property type="entry name" value="LytR/CpsA/Psr_C"/>
</dbReference>
<name>A0ABS0DG13_9NOCA</name>
<keyword evidence="2" id="KW-1133">Transmembrane helix</keyword>
<protein>
    <submittedName>
        <fullName evidence="4">LytR C-terminal domain-containing protein</fullName>
    </submittedName>
</protein>
<evidence type="ECO:0000313" key="5">
    <source>
        <dbReference type="Proteomes" id="UP000707731"/>
    </source>
</evidence>
<evidence type="ECO:0000256" key="2">
    <source>
        <dbReference type="SAM" id="Phobius"/>
    </source>
</evidence>
<evidence type="ECO:0000259" key="3">
    <source>
        <dbReference type="Pfam" id="PF13399"/>
    </source>
</evidence>
<feature type="region of interest" description="Disordered" evidence="1">
    <location>
        <begin position="34"/>
        <end position="103"/>
    </location>
</feature>